<gene>
    <name evidence="1" type="ORF">M5W82_01745</name>
</gene>
<organism evidence="1 2">
    <name type="scientific">Lysinibacillus xylanilyticus</name>
    <dbReference type="NCBI Taxonomy" id="582475"/>
    <lineage>
        <taxon>Bacteria</taxon>
        <taxon>Bacillati</taxon>
        <taxon>Bacillota</taxon>
        <taxon>Bacilli</taxon>
        <taxon>Bacillales</taxon>
        <taxon>Bacillaceae</taxon>
        <taxon>Lysinibacillus</taxon>
    </lineage>
</organism>
<comment type="caution">
    <text evidence="1">The sequence shown here is derived from an EMBL/GenBank/DDBJ whole genome shotgun (WGS) entry which is preliminary data.</text>
</comment>
<dbReference type="InterPro" id="IPR020108">
    <property type="entry name" value="Spore_coat_CotD"/>
</dbReference>
<protein>
    <submittedName>
        <fullName evidence="1">CotD family spore coat protein</fullName>
    </submittedName>
</protein>
<dbReference type="Proteomes" id="UP001527052">
    <property type="component" value="Unassembled WGS sequence"/>
</dbReference>
<dbReference type="RefSeq" id="WP_268635837.1">
    <property type="nucleotide sequence ID" value="NZ_JAMDLZ010000004.1"/>
</dbReference>
<accession>A0ABT4EN73</accession>
<reference evidence="1 2" key="1">
    <citation type="submission" date="2022-05" db="EMBL/GenBank/DDBJ databases">
        <title>Genome Sequencing of Bee-Associated Microbes.</title>
        <authorList>
            <person name="Dunlap C."/>
        </authorList>
    </citation>
    <scope>NUCLEOTIDE SEQUENCE [LARGE SCALE GENOMIC DNA]</scope>
    <source>
        <strain evidence="1 2">NRRL BD-083</strain>
    </source>
</reference>
<keyword evidence="2" id="KW-1185">Reference proteome</keyword>
<keyword evidence="1" id="KW-0167">Capsid protein</keyword>
<dbReference type="Pfam" id="PF11122">
    <property type="entry name" value="Spore-coat_CotD"/>
    <property type="match status" value="1"/>
</dbReference>
<sequence length="133" mass="16024">MHRRMHHHHHHHHEPHCCPPQMCPTQFEQPHCCPPEEYVRTNYIHTVVPHVQPAHITTVNKHIIDHQYHFPCTECVVEECCETHTLCEMPPEPCHMSHHHMGHHHMGHHHMGHHHHHMDHHMCHHMGHHHMGY</sequence>
<name>A0ABT4EN73_9BACI</name>
<evidence type="ECO:0000313" key="1">
    <source>
        <dbReference type="EMBL" id="MCY9545659.1"/>
    </source>
</evidence>
<evidence type="ECO:0000313" key="2">
    <source>
        <dbReference type="Proteomes" id="UP001527052"/>
    </source>
</evidence>
<dbReference type="EMBL" id="JAMDLZ010000004">
    <property type="protein sequence ID" value="MCY9545659.1"/>
    <property type="molecule type" value="Genomic_DNA"/>
</dbReference>
<keyword evidence="1" id="KW-0946">Virion</keyword>
<proteinExistence type="predicted"/>